<reference evidence="2" key="1">
    <citation type="submission" date="2012-06" db="EMBL/GenBank/DDBJ databases">
        <title>Complete sequence of chromosome of Desulfomonile tiedjei DSM 6799.</title>
        <authorList>
            <person name="Lucas S."/>
            <person name="Copeland A."/>
            <person name="Lapidus A."/>
            <person name="Glavina del Rio T."/>
            <person name="Dalin E."/>
            <person name="Tice H."/>
            <person name="Bruce D."/>
            <person name="Goodwin L."/>
            <person name="Pitluck S."/>
            <person name="Peters L."/>
            <person name="Ovchinnikova G."/>
            <person name="Zeytun A."/>
            <person name="Lu M."/>
            <person name="Kyrpides N."/>
            <person name="Mavromatis K."/>
            <person name="Ivanova N."/>
            <person name="Brettin T."/>
            <person name="Detter J.C."/>
            <person name="Han C."/>
            <person name="Larimer F."/>
            <person name="Land M."/>
            <person name="Hauser L."/>
            <person name="Markowitz V."/>
            <person name="Cheng J.-F."/>
            <person name="Hugenholtz P."/>
            <person name="Woyke T."/>
            <person name="Wu D."/>
            <person name="Spring S."/>
            <person name="Schroeder M."/>
            <person name="Brambilla E."/>
            <person name="Klenk H.-P."/>
            <person name="Eisen J.A."/>
        </authorList>
    </citation>
    <scope>NUCLEOTIDE SEQUENCE [LARGE SCALE GENOMIC DNA]</scope>
    <source>
        <strain evidence="2">ATCC 49306 / DSM 6799 / DCB-1</strain>
    </source>
</reference>
<dbReference type="HOGENOM" id="CLU_3152108_0_0_7"/>
<evidence type="ECO:0000313" key="2">
    <source>
        <dbReference type="Proteomes" id="UP000006055"/>
    </source>
</evidence>
<dbReference type="EMBL" id="CP003360">
    <property type="protein sequence ID" value="AFM26733.1"/>
    <property type="molecule type" value="Genomic_DNA"/>
</dbReference>
<accession>I4CAZ2</accession>
<gene>
    <name evidence="1" type="ordered locus">Desti_4095</name>
</gene>
<organism evidence="1 2">
    <name type="scientific">Desulfomonile tiedjei (strain ATCC 49306 / DSM 6799 / DCB-1)</name>
    <dbReference type="NCBI Taxonomy" id="706587"/>
    <lineage>
        <taxon>Bacteria</taxon>
        <taxon>Pseudomonadati</taxon>
        <taxon>Thermodesulfobacteriota</taxon>
        <taxon>Desulfomonilia</taxon>
        <taxon>Desulfomonilales</taxon>
        <taxon>Desulfomonilaceae</taxon>
        <taxon>Desulfomonile</taxon>
    </lineage>
</organism>
<dbReference type="AlphaFoldDB" id="I4CAZ2"/>
<sequence length="48" mass="5435">MRFLIIGILLIAFSNFYRSAPSRCCRIVDSKNSFAHRVEASQTASTKK</sequence>
<evidence type="ECO:0000313" key="1">
    <source>
        <dbReference type="EMBL" id="AFM26733.1"/>
    </source>
</evidence>
<proteinExistence type="predicted"/>
<dbReference type="KEGG" id="dti:Desti_4095"/>
<protein>
    <submittedName>
        <fullName evidence="1">Uncharacterized protein</fullName>
    </submittedName>
</protein>
<name>I4CAZ2_DESTA</name>
<dbReference type="Proteomes" id="UP000006055">
    <property type="component" value="Chromosome"/>
</dbReference>
<keyword evidence="2" id="KW-1185">Reference proteome</keyword>